<evidence type="ECO:0000256" key="12">
    <source>
        <dbReference type="SAM" id="SignalP"/>
    </source>
</evidence>
<feature type="binding site" evidence="11">
    <location>
        <position position="278"/>
    </location>
    <ligand>
        <name>Mg(2+)</name>
        <dbReference type="ChEBI" id="CHEBI:18420"/>
    </ligand>
</feature>
<keyword evidence="4 10" id="KW-0808">Transferase</keyword>
<dbReference type="InterPro" id="IPR003374">
    <property type="entry name" value="ApbE-like_sf"/>
</dbReference>
<evidence type="ECO:0000256" key="5">
    <source>
        <dbReference type="ARBA" id="ARBA00022723"/>
    </source>
</evidence>
<dbReference type="RefSeq" id="WP_138017315.1">
    <property type="nucleotide sequence ID" value="NZ_SULI01000029.1"/>
</dbReference>
<feature type="binding site" evidence="11">
    <location>
        <position position="282"/>
    </location>
    <ligand>
        <name>Mg(2+)</name>
        <dbReference type="ChEBI" id="CHEBI:18420"/>
    </ligand>
</feature>
<sequence length="310" mass="32974">MTLMFNRRRFLAISAAMTVASPAIATPVARWQGTALGAGASLQIVGMTQSAADPVFAAIRNELDRLEGILSLYIDDSELSVLNRDGRLAAPSPDILSVLSLANSLHLATQGAFDPTVQPLWSAHAQATQAGRTLSGQELAQLRQRIGWQHVEFDAQTVRFSRPDMAITLNGIAQGYITDQIAATLREQGLTDVMVDMGEISALGGRSDGGPWRAGIADVQGHIVQKVSLRDRALATSSPLGTVLNASSEIGHILDPRNDDAPKQSLVSVSARDAALADGLSTALCLMDRGQFPAVLEKFPSAKLEWVVLS</sequence>
<keyword evidence="7 10" id="KW-0460">Magnesium</keyword>
<dbReference type="PIRSF" id="PIRSF006268">
    <property type="entry name" value="ApbE"/>
    <property type="match status" value="1"/>
</dbReference>
<protein>
    <recommendedName>
        <fullName evidence="2 10">FAD:protein FMN transferase</fullName>
        <ecNumber evidence="1 10">2.7.1.180</ecNumber>
    </recommendedName>
    <alternativeName>
        <fullName evidence="8 10">Flavin transferase</fullName>
    </alternativeName>
</protein>
<dbReference type="Pfam" id="PF02424">
    <property type="entry name" value="ApbE"/>
    <property type="match status" value="1"/>
</dbReference>
<evidence type="ECO:0000313" key="14">
    <source>
        <dbReference type="Proteomes" id="UP000306575"/>
    </source>
</evidence>
<evidence type="ECO:0000256" key="7">
    <source>
        <dbReference type="ARBA" id="ARBA00022842"/>
    </source>
</evidence>
<proteinExistence type="inferred from homology"/>
<dbReference type="EC" id="2.7.1.180" evidence="1 10"/>
<comment type="similarity">
    <text evidence="10">Belongs to the ApbE family.</text>
</comment>
<keyword evidence="12" id="KW-0732">Signal</keyword>
<feature type="signal peptide" evidence="12">
    <location>
        <begin position="1"/>
        <end position="25"/>
    </location>
</feature>
<gene>
    <name evidence="13" type="ORF">FAP39_15585</name>
</gene>
<dbReference type="GO" id="GO:0016740">
    <property type="term" value="F:transferase activity"/>
    <property type="evidence" value="ECO:0007669"/>
    <property type="project" value="UniProtKB-UniRule"/>
</dbReference>
<dbReference type="PANTHER" id="PTHR30040">
    <property type="entry name" value="THIAMINE BIOSYNTHESIS LIPOPROTEIN APBE"/>
    <property type="match status" value="1"/>
</dbReference>
<dbReference type="EMBL" id="SULI01000029">
    <property type="protein sequence ID" value="TKZ17067.1"/>
    <property type="molecule type" value="Genomic_DNA"/>
</dbReference>
<evidence type="ECO:0000256" key="8">
    <source>
        <dbReference type="ARBA" id="ARBA00031306"/>
    </source>
</evidence>
<dbReference type="AlphaFoldDB" id="A0A4U7MW55"/>
<evidence type="ECO:0000256" key="1">
    <source>
        <dbReference type="ARBA" id="ARBA00011955"/>
    </source>
</evidence>
<comment type="cofactor">
    <cofactor evidence="11">
        <name>Mg(2+)</name>
        <dbReference type="ChEBI" id="CHEBI:18420"/>
    </cofactor>
    <cofactor evidence="11">
        <name>Mn(2+)</name>
        <dbReference type="ChEBI" id="CHEBI:29035"/>
    </cofactor>
    <text evidence="11">Magnesium. Can also use manganese.</text>
</comment>
<evidence type="ECO:0000256" key="3">
    <source>
        <dbReference type="ARBA" id="ARBA00022630"/>
    </source>
</evidence>
<reference evidence="13 14" key="1">
    <citation type="submission" date="2019-04" db="EMBL/GenBank/DDBJ databases">
        <title>Genome sequence of Pelagicola litoralis CL-ES2.</title>
        <authorList>
            <person name="Cao J."/>
        </authorList>
    </citation>
    <scope>NUCLEOTIDE SEQUENCE [LARGE SCALE GENOMIC DNA]</scope>
    <source>
        <strain evidence="13 14">CL-ES2</strain>
    </source>
</reference>
<comment type="catalytic activity">
    <reaction evidence="9 10">
        <text>L-threonyl-[protein] + FAD = FMN-L-threonyl-[protein] + AMP + H(+)</text>
        <dbReference type="Rhea" id="RHEA:36847"/>
        <dbReference type="Rhea" id="RHEA-COMP:11060"/>
        <dbReference type="Rhea" id="RHEA-COMP:11061"/>
        <dbReference type="ChEBI" id="CHEBI:15378"/>
        <dbReference type="ChEBI" id="CHEBI:30013"/>
        <dbReference type="ChEBI" id="CHEBI:57692"/>
        <dbReference type="ChEBI" id="CHEBI:74257"/>
        <dbReference type="ChEBI" id="CHEBI:456215"/>
        <dbReference type="EC" id="2.7.1.180"/>
    </reaction>
</comment>
<evidence type="ECO:0000256" key="4">
    <source>
        <dbReference type="ARBA" id="ARBA00022679"/>
    </source>
</evidence>
<dbReference type="PANTHER" id="PTHR30040:SF2">
    <property type="entry name" value="FAD:PROTEIN FMN TRANSFERASE"/>
    <property type="match status" value="1"/>
</dbReference>
<evidence type="ECO:0000256" key="6">
    <source>
        <dbReference type="ARBA" id="ARBA00022827"/>
    </source>
</evidence>
<evidence type="ECO:0000256" key="2">
    <source>
        <dbReference type="ARBA" id="ARBA00016337"/>
    </source>
</evidence>
<feature type="chain" id="PRO_5039911940" description="FAD:protein FMN transferase" evidence="12">
    <location>
        <begin position="26"/>
        <end position="310"/>
    </location>
</feature>
<dbReference type="SUPFAM" id="SSF143631">
    <property type="entry name" value="ApbE-like"/>
    <property type="match status" value="1"/>
</dbReference>
<evidence type="ECO:0000256" key="9">
    <source>
        <dbReference type="ARBA" id="ARBA00048540"/>
    </source>
</evidence>
<dbReference type="InterPro" id="IPR024932">
    <property type="entry name" value="ApbE"/>
</dbReference>
<feature type="binding site" evidence="11">
    <location>
        <position position="171"/>
    </location>
    <ligand>
        <name>Mg(2+)</name>
        <dbReference type="ChEBI" id="CHEBI:18420"/>
    </ligand>
</feature>
<keyword evidence="14" id="KW-1185">Reference proteome</keyword>
<dbReference type="Proteomes" id="UP000306575">
    <property type="component" value="Unassembled WGS sequence"/>
</dbReference>
<name>A0A4U7MW55_9RHOB</name>
<organism evidence="13 14">
    <name type="scientific">Shimia litoralis</name>
    <dbReference type="NCBI Taxonomy" id="420403"/>
    <lineage>
        <taxon>Bacteria</taxon>
        <taxon>Pseudomonadati</taxon>
        <taxon>Pseudomonadota</taxon>
        <taxon>Alphaproteobacteria</taxon>
        <taxon>Rhodobacterales</taxon>
        <taxon>Roseobacteraceae</taxon>
    </lineage>
</organism>
<dbReference type="Gene3D" id="3.10.520.10">
    <property type="entry name" value="ApbE-like domains"/>
    <property type="match status" value="1"/>
</dbReference>
<dbReference type="OrthoDB" id="9778595at2"/>
<evidence type="ECO:0000256" key="11">
    <source>
        <dbReference type="PIRSR" id="PIRSR006268-2"/>
    </source>
</evidence>
<evidence type="ECO:0000313" key="13">
    <source>
        <dbReference type="EMBL" id="TKZ17067.1"/>
    </source>
</evidence>
<dbReference type="InterPro" id="IPR006311">
    <property type="entry name" value="TAT_signal"/>
</dbReference>
<comment type="caution">
    <text evidence="13">The sequence shown here is derived from an EMBL/GenBank/DDBJ whole genome shotgun (WGS) entry which is preliminary data.</text>
</comment>
<dbReference type="PROSITE" id="PS51318">
    <property type="entry name" value="TAT"/>
    <property type="match status" value="1"/>
</dbReference>
<accession>A0A4U7MW55</accession>
<dbReference type="GO" id="GO:0046872">
    <property type="term" value="F:metal ion binding"/>
    <property type="evidence" value="ECO:0007669"/>
    <property type="project" value="UniProtKB-UniRule"/>
</dbReference>
<keyword evidence="6 10" id="KW-0274">FAD</keyword>
<evidence type="ECO:0000256" key="10">
    <source>
        <dbReference type="PIRNR" id="PIRNR006268"/>
    </source>
</evidence>
<keyword evidence="3 10" id="KW-0285">Flavoprotein</keyword>
<keyword evidence="5 10" id="KW-0479">Metal-binding</keyword>